<dbReference type="OMA" id="QHRAVIV"/>
<evidence type="ECO:0000259" key="11">
    <source>
        <dbReference type="Pfam" id="PF23602"/>
    </source>
</evidence>
<comment type="subcellular location">
    <subcellularLocation>
        <location evidence="1">Cell projection</location>
        <location evidence="1">Cilium</location>
    </subcellularLocation>
    <subcellularLocation>
        <location evidence="2">Cytoplasm</location>
    </subcellularLocation>
</comment>
<dbReference type="Pfam" id="PF14580">
    <property type="entry name" value="LRR_9"/>
    <property type="match status" value="1"/>
</dbReference>
<dbReference type="AlphaFoldDB" id="Q233Z2"/>
<keyword evidence="7" id="KW-0966">Cell projection</keyword>
<evidence type="ECO:0000313" key="13">
    <source>
        <dbReference type="Proteomes" id="UP000009168"/>
    </source>
</evidence>
<dbReference type="GO" id="GO:0005929">
    <property type="term" value="C:cilium"/>
    <property type="evidence" value="ECO:0007669"/>
    <property type="project" value="UniProtKB-SubCell"/>
</dbReference>
<evidence type="ECO:0000256" key="8">
    <source>
        <dbReference type="ARBA" id="ARBA00049982"/>
    </source>
</evidence>
<dbReference type="InterPro" id="IPR001611">
    <property type="entry name" value="Leu-rich_rpt"/>
</dbReference>
<evidence type="ECO:0000256" key="10">
    <source>
        <dbReference type="SAM" id="MobiDB-lite"/>
    </source>
</evidence>
<dbReference type="InterPro" id="IPR056496">
    <property type="entry name" value="CS_DNAAF11_C"/>
</dbReference>
<evidence type="ECO:0000256" key="9">
    <source>
        <dbReference type="SAM" id="Coils"/>
    </source>
</evidence>
<dbReference type="KEGG" id="tet:TTHERM_00107130"/>
<keyword evidence="5" id="KW-0677">Repeat</keyword>
<proteinExistence type="inferred from homology"/>
<feature type="region of interest" description="Disordered" evidence="10">
    <location>
        <begin position="198"/>
        <end position="253"/>
    </location>
</feature>
<keyword evidence="13" id="KW-1185">Reference proteome</keyword>
<dbReference type="GeneID" id="7846607"/>
<dbReference type="Proteomes" id="UP000009168">
    <property type="component" value="Unassembled WGS sequence"/>
</dbReference>
<dbReference type="Gene3D" id="3.80.10.10">
    <property type="entry name" value="Ribonuclease Inhibitor"/>
    <property type="match status" value="1"/>
</dbReference>
<protein>
    <submittedName>
        <fullName evidence="12">U2 small nuclear ribonucleoprotein A', putative</fullName>
    </submittedName>
</protein>
<evidence type="ECO:0000256" key="6">
    <source>
        <dbReference type="ARBA" id="ARBA00023069"/>
    </source>
</evidence>
<dbReference type="FunCoup" id="Q233Z2">
    <property type="interactions" value="1"/>
</dbReference>
<dbReference type="FunFam" id="3.80.10.10:FF:000052">
    <property type="entry name" value="Leucine rich repeat containing 6"/>
    <property type="match status" value="1"/>
</dbReference>
<dbReference type="SUPFAM" id="SSF52058">
    <property type="entry name" value="L domain-like"/>
    <property type="match status" value="1"/>
</dbReference>
<evidence type="ECO:0000313" key="12">
    <source>
        <dbReference type="EMBL" id="EAR92110.1"/>
    </source>
</evidence>
<name>Q233Z2_TETTS</name>
<evidence type="ECO:0000256" key="7">
    <source>
        <dbReference type="ARBA" id="ARBA00023273"/>
    </source>
</evidence>
<dbReference type="PANTHER" id="PTHR18849">
    <property type="entry name" value="LEUCINE RICH REPEAT PROTEIN"/>
    <property type="match status" value="1"/>
</dbReference>
<feature type="domain" description="Dynein axonemal assembly factor 11-like CS" evidence="11">
    <location>
        <begin position="228"/>
        <end position="343"/>
    </location>
</feature>
<keyword evidence="4" id="KW-0433">Leucine-rich repeat</keyword>
<accession>Q233Z2</accession>
<keyword evidence="12" id="KW-0687">Ribonucleoprotein</keyword>
<dbReference type="PROSITE" id="PS51450">
    <property type="entry name" value="LRR"/>
    <property type="match status" value="2"/>
</dbReference>
<gene>
    <name evidence="12" type="ORF">TTHERM_00107130</name>
</gene>
<keyword evidence="3" id="KW-0963">Cytoplasm</keyword>
<evidence type="ECO:0000256" key="2">
    <source>
        <dbReference type="ARBA" id="ARBA00004496"/>
    </source>
</evidence>
<dbReference type="Pfam" id="PF23602">
    <property type="entry name" value="CS_DNAAF11_C"/>
    <property type="match status" value="1"/>
</dbReference>
<sequence length="410" mass="48277">MPRITQELLKSRAEHNEGCLSNLEEITLHQFELEKIELLETYCRHLKILYLQNNIIEKMEGLSKLKELEYLNLALNNISKIEGISGCESLKKLDFTVNFIDLEELEDSLINASRCPLLKELYLTGNPCTDWSGYRDFTIATIPQLESLDGKEITPTDRIKANQAYEDLLVDLHHKIEMRQIEKQKQEQLKNQQAIVPAGSIEANQEDKNNEKQPYTKESRKQMYLEMAQDKEKKEREKNPDKFKEPKKESSMFRTDGEIRQCNEGKYDFKLKEFDDPEWSFFELSVPKFMDTSFLDVNINPKWVSVRVKGKLTQLRLDQEIIVEQSEVKRSQTTGSLVIKMKKLKANELVKFQTKREQEEKKKKEEDLKAQKLKEQLEREEKLKLCDKIEQKIIQKTQDFTTFDDVPDLE</sequence>
<comment type="similarity">
    <text evidence="8">Belongs to the tilB family.</text>
</comment>
<feature type="compositionally biased region" description="Basic and acidic residues" evidence="10">
    <location>
        <begin position="205"/>
        <end position="253"/>
    </location>
</feature>
<dbReference type="RefSeq" id="XP_001012356.1">
    <property type="nucleotide sequence ID" value="XM_001012356.3"/>
</dbReference>
<dbReference type="GO" id="GO:0005737">
    <property type="term" value="C:cytoplasm"/>
    <property type="evidence" value="ECO:0007669"/>
    <property type="project" value="UniProtKB-SubCell"/>
</dbReference>
<evidence type="ECO:0000256" key="4">
    <source>
        <dbReference type="ARBA" id="ARBA00022614"/>
    </source>
</evidence>
<dbReference type="OrthoDB" id="10250990at2759"/>
<dbReference type="HOGENOM" id="CLU_034806_0_1_1"/>
<keyword evidence="6" id="KW-0969">Cilium</keyword>
<evidence type="ECO:0000256" key="1">
    <source>
        <dbReference type="ARBA" id="ARBA00004138"/>
    </source>
</evidence>
<dbReference type="InParanoid" id="Q233Z2"/>
<organism evidence="12 13">
    <name type="scientific">Tetrahymena thermophila (strain SB210)</name>
    <dbReference type="NCBI Taxonomy" id="312017"/>
    <lineage>
        <taxon>Eukaryota</taxon>
        <taxon>Sar</taxon>
        <taxon>Alveolata</taxon>
        <taxon>Ciliophora</taxon>
        <taxon>Intramacronucleata</taxon>
        <taxon>Oligohymenophorea</taxon>
        <taxon>Hymenostomatida</taxon>
        <taxon>Tetrahymenina</taxon>
        <taxon>Tetrahymenidae</taxon>
        <taxon>Tetrahymena</taxon>
    </lineage>
</organism>
<evidence type="ECO:0000256" key="3">
    <source>
        <dbReference type="ARBA" id="ARBA00022490"/>
    </source>
</evidence>
<dbReference type="EMBL" id="GG662767">
    <property type="protein sequence ID" value="EAR92110.1"/>
    <property type="molecule type" value="Genomic_DNA"/>
</dbReference>
<dbReference type="InterPro" id="IPR032675">
    <property type="entry name" value="LRR_dom_sf"/>
</dbReference>
<evidence type="ECO:0000256" key="5">
    <source>
        <dbReference type="ARBA" id="ARBA00022737"/>
    </source>
</evidence>
<dbReference type="GO" id="GO:1990904">
    <property type="term" value="C:ribonucleoprotein complex"/>
    <property type="evidence" value="ECO:0007669"/>
    <property type="project" value="UniProtKB-KW"/>
</dbReference>
<feature type="coiled-coil region" evidence="9">
    <location>
        <begin position="354"/>
        <end position="383"/>
    </location>
</feature>
<keyword evidence="9" id="KW-0175">Coiled coil</keyword>
<dbReference type="PANTHER" id="PTHR18849:SF0">
    <property type="entry name" value="CILIA- AND FLAGELLA-ASSOCIATED PROTEIN 410-RELATED"/>
    <property type="match status" value="1"/>
</dbReference>
<reference evidence="13" key="1">
    <citation type="journal article" date="2006" name="PLoS Biol.">
        <title>Macronuclear genome sequence of the ciliate Tetrahymena thermophila, a model eukaryote.</title>
        <authorList>
            <person name="Eisen J.A."/>
            <person name="Coyne R.S."/>
            <person name="Wu M."/>
            <person name="Wu D."/>
            <person name="Thiagarajan M."/>
            <person name="Wortman J.R."/>
            <person name="Badger J.H."/>
            <person name="Ren Q."/>
            <person name="Amedeo P."/>
            <person name="Jones K.M."/>
            <person name="Tallon L.J."/>
            <person name="Delcher A.L."/>
            <person name="Salzberg S.L."/>
            <person name="Silva J.C."/>
            <person name="Haas B.J."/>
            <person name="Majoros W.H."/>
            <person name="Farzad M."/>
            <person name="Carlton J.M."/>
            <person name="Smith R.K. Jr."/>
            <person name="Garg J."/>
            <person name="Pearlman R.E."/>
            <person name="Karrer K.M."/>
            <person name="Sun L."/>
            <person name="Manning G."/>
            <person name="Elde N.C."/>
            <person name="Turkewitz A.P."/>
            <person name="Asai D.J."/>
            <person name="Wilkes D.E."/>
            <person name="Wang Y."/>
            <person name="Cai H."/>
            <person name="Collins K."/>
            <person name="Stewart B.A."/>
            <person name="Lee S.R."/>
            <person name="Wilamowska K."/>
            <person name="Weinberg Z."/>
            <person name="Ruzzo W.L."/>
            <person name="Wloga D."/>
            <person name="Gaertig J."/>
            <person name="Frankel J."/>
            <person name="Tsao C.-C."/>
            <person name="Gorovsky M.A."/>
            <person name="Keeling P.J."/>
            <person name="Waller R.F."/>
            <person name="Patron N.J."/>
            <person name="Cherry J.M."/>
            <person name="Stover N.A."/>
            <person name="Krieger C.J."/>
            <person name="del Toro C."/>
            <person name="Ryder H.F."/>
            <person name="Williamson S.C."/>
            <person name="Barbeau R.A."/>
            <person name="Hamilton E.P."/>
            <person name="Orias E."/>
        </authorList>
    </citation>
    <scope>NUCLEOTIDE SEQUENCE [LARGE SCALE GENOMIC DNA]</scope>
    <source>
        <strain evidence="13">SB210</strain>
    </source>
</reference>
<dbReference type="STRING" id="312017.Q233Z2"/>
<dbReference type="eggNOG" id="KOG0531">
    <property type="taxonomic scope" value="Eukaryota"/>
</dbReference>
<dbReference type="SMART" id="SM00365">
    <property type="entry name" value="LRR_SD22"/>
    <property type="match status" value="4"/>
</dbReference>